<keyword evidence="2" id="KW-1185">Reference proteome</keyword>
<name>A0A8S1P4G3_9CILI</name>
<dbReference type="Proteomes" id="UP000692954">
    <property type="component" value="Unassembled WGS sequence"/>
</dbReference>
<organism evidence="1 2">
    <name type="scientific">Paramecium sonneborni</name>
    <dbReference type="NCBI Taxonomy" id="65129"/>
    <lineage>
        <taxon>Eukaryota</taxon>
        <taxon>Sar</taxon>
        <taxon>Alveolata</taxon>
        <taxon>Ciliophora</taxon>
        <taxon>Intramacronucleata</taxon>
        <taxon>Oligohymenophorea</taxon>
        <taxon>Peniculida</taxon>
        <taxon>Parameciidae</taxon>
        <taxon>Paramecium</taxon>
    </lineage>
</organism>
<proteinExistence type="predicted"/>
<comment type="caution">
    <text evidence="1">The sequence shown here is derived from an EMBL/GenBank/DDBJ whole genome shotgun (WGS) entry which is preliminary data.</text>
</comment>
<dbReference type="EMBL" id="CAJJDN010000069">
    <property type="protein sequence ID" value="CAD8097933.1"/>
    <property type="molecule type" value="Genomic_DNA"/>
</dbReference>
<dbReference type="AlphaFoldDB" id="A0A8S1P4G3"/>
<evidence type="ECO:0000313" key="2">
    <source>
        <dbReference type="Proteomes" id="UP000692954"/>
    </source>
</evidence>
<gene>
    <name evidence="1" type="ORF">PSON_ATCC_30995.1.T0690137</name>
</gene>
<reference evidence="1" key="1">
    <citation type="submission" date="2021-01" db="EMBL/GenBank/DDBJ databases">
        <authorList>
            <consortium name="Genoscope - CEA"/>
            <person name="William W."/>
        </authorList>
    </citation>
    <scope>NUCLEOTIDE SEQUENCE</scope>
</reference>
<evidence type="ECO:0000313" key="1">
    <source>
        <dbReference type="EMBL" id="CAD8097933.1"/>
    </source>
</evidence>
<sequence length="86" mass="10122">MSLKIILIQKNFRKNKRGILIANQAINVSLGLGYSENCQIYKTDLAELICQQFFHTYKNKYRDASEKLENRNFKYQNGMEEVLSNQ</sequence>
<accession>A0A8S1P4G3</accession>
<protein>
    <submittedName>
        <fullName evidence="1">Uncharacterized protein</fullName>
    </submittedName>
</protein>